<feature type="region of interest" description="Disordered" evidence="1">
    <location>
        <begin position="306"/>
        <end position="326"/>
    </location>
</feature>
<keyword evidence="5" id="KW-1185">Reference proteome</keyword>
<dbReference type="Pfam" id="PF22632">
    <property type="entry name" value="BphC_D1"/>
    <property type="match status" value="1"/>
</dbReference>
<dbReference type="RefSeq" id="WP_209816345.1">
    <property type="nucleotide sequence ID" value="NZ_JAVDTL010000001.1"/>
</dbReference>
<accession>A0AAJ2BT61</accession>
<feature type="domain" description="VOC" evidence="2">
    <location>
        <begin position="144"/>
        <end position="266"/>
    </location>
</feature>
<evidence type="ECO:0000259" key="2">
    <source>
        <dbReference type="PROSITE" id="PS51819"/>
    </source>
</evidence>
<dbReference type="GO" id="GO:0018583">
    <property type="term" value="F:biphenyl-2,3-diol 1,2-dioxygenase activity"/>
    <property type="evidence" value="ECO:0007669"/>
    <property type="project" value="UniProtKB-EC"/>
</dbReference>
<keyword evidence="3" id="KW-0560">Oxidoreductase</keyword>
<protein>
    <submittedName>
        <fullName evidence="3">Biphenyl-2,3-diol 1,2-dioxygenase</fullName>
        <ecNumber evidence="3">1.13.11.39</ecNumber>
    </submittedName>
</protein>
<comment type="caution">
    <text evidence="3">The sequence shown here is derived from an EMBL/GenBank/DDBJ whole genome shotgun (WGS) entry which is preliminary data.</text>
</comment>
<sequence length="326" mass="35833">MPNSLRLAYLVFEARKPARWERFMKDMLGLPAPTVHADGSTGWRVDGASQRLVVTAGPRDDLAAVGLECADEHELRQLVQRLQAAGHRAEPGDAALCSQRKVQHLWHVNDPEQGRVELCVGLAEAATPFASAAFPDGFETGALGLGHVVLVAQDLAAMEAFYGGLLGFGVTERLQTQVGPVHIRGTFMHCNQRHHSLALFDLPSSFRIHHFMLQARSLRDVGRAFERAESLGLPIDLDLGQHPEPDGTFSFYAETPSGFAFEIGAQTQAIDPSGWQTMHTHETSTWGHQPRLRLKLKMARELIKSRFRGRRRHPSQAAGTATGATS</sequence>
<dbReference type="Gene3D" id="3.10.180.10">
    <property type="entry name" value="2,3-Dihydroxybiphenyl 1,2-Dioxygenase, domain 1"/>
    <property type="match status" value="2"/>
</dbReference>
<reference evidence="3 5" key="1">
    <citation type="submission" date="2023-07" db="EMBL/GenBank/DDBJ databases">
        <title>Sorghum-associated microbial communities from plants grown in Nebraska, USA.</title>
        <authorList>
            <person name="Schachtman D."/>
        </authorList>
    </citation>
    <scope>NUCLEOTIDE SEQUENCE</scope>
    <source>
        <strain evidence="4 5">BE105</strain>
        <strain evidence="3">BE69</strain>
    </source>
</reference>
<dbReference type="Pfam" id="PF00903">
    <property type="entry name" value="Glyoxalase"/>
    <property type="match status" value="1"/>
</dbReference>
<gene>
    <name evidence="3" type="ORF">J2W88_000893</name>
    <name evidence="4" type="ORF">J2W93_000893</name>
</gene>
<evidence type="ECO:0000313" key="5">
    <source>
        <dbReference type="Proteomes" id="UP001249076"/>
    </source>
</evidence>
<dbReference type="Proteomes" id="UP001253458">
    <property type="component" value="Unassembled WGS sequence"/>
</dbReference>
<dbReference type="EC" id="1.13.11.39" evidence="3"/>
<evidence type="ECO:0000313" key="4">
    <source>
        <dbReference type="EMBL" id="MDR6836072.1"/>
    </source>
</evidence>
<dbReference type="Proteomes" id="UP001249076">
    <property type="component" value="Unassembled WGS sequence"/>
</dbReference>
<evidence type="ECO:0000256" key="1">
    <source>
        <dbReference type="SAM" id="MobiDB-lite"/>
    </source>
</evidence>
<dbReference type="PROSITE" id="PS51819">
    <property type="entry name" value="VOC"/>
    <property type="match status" value="1"/>
</dbReference>
<feature type="compositionally biased region" description="Low complexity" evidence="1">
    <location>
        <begin position="317"/>
        <end position="326"/>
    </location>
</feature>
<evidence type="ECO:0000313" key="3">
    <source>
        <dbReference type="EMBL" id="MDR6765635.1"/>
    </source>
</evidence>
<dbReference type="InterPro" id="IPR037523">
    <property type="entry name" value="VOC_core"/>
</dbReference>
<dbReference type="EMBL" id="JAVDTL010000001">
    <property type="protein sequence ID" value="MDR6765635.1"/>
    <property type="molecule type" value="Genomic_DNA"/>
</dbReference>
<evidence type="ECO:0000313" key="6">
    <source>
        <dbReference type="Proteomes" id="UP001253458"/>
    </source>
</evidence>
<dbReference type="InterPro" id="IPR004360">
    <property type="entry name" value="Glyas_Fos-R_dOase_dom"/>
</dbReference>
<proteinExistence type="predicted"/>
<organism evidence="3 6">
    <name type="scientific">Acidovorax delafieldii</name>
    <name type="common">Pseudomonas delafieldii</name>
    <dbReference type="NCBI Taxonomy" id="47920"/>
    <lineage>
        <taxon>Bacteria</taxon>
        <taxon>Pseudomonadati</taxon>
        <taxon>Pseudomonadota</taxon>
        <taxon>Betaproteobacteria</taxon>
        <taxon>Burkholderiales</taxon>
        <taxon>Comamonadaceae</taxon>
        <taxon>Acidovorax</taxon>
    </lineage>
</organism>
<dbReference type="InterPro" id="IPR029068">
    <property type="entry name" value="Glyas_Bleomycin-R_OHBP_Dase"/>
</dbReference>
<dbReference type="EMBL" id="JAVDTS010000001">
    <property type="protein sequence ID" value="MDR6836072.1"/>
    <property type="molecule type" value="Genomic_DNA"/>
</dbReference>
<dbReference type="AlphaFoldDB" id="A0AAJ2BT61"/>
<dbReference type="SUPFAM" id="SSF54593">
    <property type="entry name" value="Glyoxalase/Bleomycin resistance protein/Dihydroxybiphenyl dioxygenase"/>
    <property type="match status" value="2"/>
</dbReference>
<name>A0AAJ2BT61_ACIDE</name>